<dbReference type="Gene3D" id="3.40.50.300">
    <property type="entry name" value="P-loop containing nucleotide triphosphate hydrolases"/>
    <property type="match status" value="1"/>
</dbReference>
<sequence length="881" mass="98537">MHGHIIRNDLLEVLGQSHRYALTVIMAPAGSGKTSLLGQWRDHSDERSFVMLRISARDRDPMFFLKHFLESVRKAVHLVDVSTFDLFADQSQASHVIADTLLAALEGLEGRLCIVLDDFQHIDSPLIHDIMAMVLERLPDNLNIVISTRRAPDFSLSQLRLENRLLTIDGNDLRLERQQINQLSITLGGERIPEQQLERLYHLTEGWAAGVKLALISYARSGAAALDAFSGNQPEMVDYFCHVVLKGLCEPTRAFLIATAIFERFNSAVCDHVFQSTGSARFIELFLSQGTFVTEVEGRSGWCRYHGLLRDFLCNRIAVEMAPEATAKLHARAAGYFLQVGDLDMALSHAKQSGDDDYCMAVLEHACEDWAKWGKFDSILSALGHLKEDELLARITLAVPLLHALIFSRRFNEARYYLETVKASTHVSPMWKHSSLGVLELCLQLFEKETEFFSDLDATPLMASSCHKDIRAFSSVILAYYLLQQGDLASALRIARQAKVTLAQTGYIYLESYADLIMALCDRSMGRTREAVATLDASYLRLGSQASSPAWVNIATGMVVVHYEQNQLDKAKKLCQELLPHVDHACATEIVATVYISLARLLHLEGNHRQSSRLLDQLSRILLLGRYDRFQSQVALECMRQAVAPGLESVDLAAVDRVARAHGLPEMVEQDLWRNPSHYRESTERYGLTAAYWLMARGDFAKADQILAQIQAVLDNHGVHARSMVAACNRAQLRFLRGDHIEAVAMLQDSIKANGLRCFSRSLFDETPGLENLVQFAAANNALNTPALHRKFADLLAPELYPIPASPKQPYSVREITPKDVLTLKEREILHLLQQGLTNSAISEATGAALSTTKWHLKNIYQKPGVSNRTAAIVHARSHRL</sequence>
<dbReference type="PRINTS" id="PR00038">
    <property type="entry name" value="HTHLUXR"/>
</dbReference>
<dbReference type="CDD" id="cd06170">
    <property type="entry name" value="LuxR_C_like"/>
    <property type="match status" value="1"/>
</dbReference>
<evidence type="ECO:0000313" key="5">
    <source>
        <dbReference type="EMBL" id="QCF27684.1"/>
    </source>
</evidence>
<dbReference type="AlphaFoldDB" id="A0A4P7XM45"/>
<dbReference type="GO" id="GO:0006355">
    <property type="term" value="P:regulation of DNA-templated transcription"/>
    <property type="evidence" value="ECO:0007669"/>
    <property type="project" value="InterPro"/>
</dbReference>
<evidence type="ECO:0000256" key="1">
    <source>
        <dbReference type="ARBA" id="ARBA00023015"/>
    </source>
</evidence>
<dbReference type="PANTHER" id="PTHR44688:SF16">
    <property type="entry name" value="DNA-BINDING TRANSCRIPTIONAL ACTIVATOR DEVR_DOSR"/>
    <property type="match status" value="1"/>
</dbReference>
<dbReference type="KEGG" id="hmi:soil367_18105"/>
<dbReference type="Pfam" id="PF07721">
    <property type="entry name" value="TPR_4"/>
    <property type="match status" value="2"/>
</dbReference>
<evidence type="ECO:0000256" key="3">
    <source>
        <dbReference type="ARBA" id="ARBA00023163"/>
    </source>
</evidence>
<keyword evidence="1" id="KW-0805">Transcription regulation</keyword>
<keyword evidence="2" id="KW-0238">DNA-binding</keyword>
<proteinExistence type="predicted"/>
<dbReference type="SMART" id="SM00421">
    <property type="entry name" value="HTH_LUXR"/>
    <property type="match status" value="1"/>
</dbReference>
<protein>
    <recommendedName>
        <fullName evidence="4">HTH luxR-type domain-containing protein</fullName>
    </recommendedName>
</protein>
<dbReference type="Gene3D" id="1.25.40.10">
    <property type="entry name" value="Tetratricopeptide repeat domain"/>
    <property type="match status" value="1"/>
</dbReference>
<dbReference type="InterPro" id="IPR016032">
    <property type="entry name" value="Sig_transdc_resp-reg_C-effctor"/>
</dbReference>
<dbReference type="Pfam" id="PF25873">
    <property type="entry name" value="WHD_MalT"/>
    <property type="match status" value="1"/>
</dbReference>
<dbReference type="InterPro" id="IPR027417">
    <property type="entry name" value="P-loop_NTPase"/>
</dbReference>
<feature type="domain" description="HTH luxR-type" evidence="4">
    <location>
        <begin position="815"/>
        <end position="880"/>
    </location>
</feature>
<keyword evidence="6" id="KW-1185">Reference proteome</keyword>
<gene>
    <name evidence="5" type="ORF">soil367_18105</name>
</gene>
<reference evidence="5 6" key="1">
    <citation type="submission" date="2018-07" db="EMBL/GenBank/DDBJ databases">
        <title>Marsedoiliclastica nanhaica gen. nov. sp. nov., a novel marine hydrocarbonoclastic bacterium isolated from an in-situ enriched hydrocarbon-degrading consortium in deep-sea sediment.</title>
        <authorList>
            <person name="Dong C."/>
            <person name="Ma T."/>
            <person name="Liu R."/>
            <person name="Shao Z."/>
        </authorList>
    </citation>
    <scope>NUCLEOTIDE SEQUENCE [LARGE SCALE GENOMIC DNA]</scope>
    <source>
        <strain evidence="6">soil36-7</strain>
    </source>
</reference>
<dbReference type="GO" id="GO:0042802">
    <property type="term" value="F:identical protein binding"/>
    <property type="evidence" value="ECO:0007669"/>
    <property type="project" value="InterPro"/>
</dbReference>
<accession>A0A4P7XM45</accession>
<dbReference type="PANTHER" id="PTHR44688">
    <property type="entry name" value="DNA-BINDING TRANSCRIPTIONAL ACTIVATOR DEVR_DOSR"/>
    <property type="match status" value="1"/>
</dbReference>
<evidence type="ECO:0000259" key="4">
    <source>
        <dbReference type="PROSITE" id="PS50043"/>
    </source>
</evidence>
<dbReference type="Gene3D" id="1.10.10.10">
    <property type="entry name" value="Winged helix-like DNA-binding domain superfamily/Winged helix DNA-binding domain"/>
    <property type="match status" value="1"/>
</dbReference>
<dbReference type="InterPro" id="IPR059106">
    <property type="entry name" value="WHD_MalT"/>
</dbReference>
<dbReference type="Pfam" id="PF00196">
    <property type="entry name" value="GerE"/>
    <property type="match status" value="1"/>
</dbReference>
<keyword evidence="3" id="KW-0804">Transcription</keyword>
<dbReference type="RefSeq" id="WP_136550396.1">
    <property type="nucleotide sequence ID" value="NZ_CP031093.1"/>
</dbReference>
<dbReference type="InterPro" id="IPR011990">
    <property type="entry name" value="TPR-like_helical_dom_sf"/>
</dbReference>
<dbReference type="SUPFAM" id="SSF46894">
    <property type="entry name" value="C-terminal effector domain of the bipartite response regulators"/>
    <property type="match status" value="1"/>
</dbReference>
<dbReference type="InterPro" id="IPR000792">
    <property type="entry name" value="Tscrpt_reg_LuxR_C"/>
</dbReference>
<dbReference type="EMBL" id="CP031093">
    <property type="protein sequence ID" value="QCF27684.1"/>
    <property type="molecule type" value="Genomic_DNA"/>
</dbReference>
<organism evidence="5 6">
    <name type="scientific">Hydrocarboniclastica marina</name>
    <dbReference type="NCBI Taxonomy" id="2259620"/>
    <lineage>
        <taxon>Bacteria</taxon>
        <taxon>Pseudomonadati</taxon>
        <taxon>Pseudomonadota</taxon>
        <taxon>Gammaproteobacteria</taxon>
        <taxon>Alteromonadales</taxon>
        <taxon>Alteromonadaceae</taxon>
        <taxon>Hydrocarboniclastica</taxon>
    </lineage>
</organism>
<dbReference type="Proteomes" id="UP000298049">
    <property type="component" value="Chromosome"/>
</dbReference>
<dbReference type="InterPro" id="IPR011717">
    <property type="entry name" value="TPR-4"/>
</dbReference>
<evidence type="ECO:0000256" key="2">
    <source>
        <dbReference type="ARBA" id="ARBA00023125"/>
    </source>
</evidence>
<dbReference type="GO" id="GO:0003677">
    <property type="term" value="F:DNA binding"/>
    <property type="evidence" value="ECO:0007669"/>
    <property type="project" value="UniProtKB-KW"/>
</dbReference>
<dbReference type="OrthoDB" id="9774661at2"/>
<dbReference type="InterPro" id="IPR036388">
    <property type="entry name" value="WH-like_DNA-bd_sf"/>
</dbReference>
<dbReference type="PROSITE" id="PS50043">
    <property type="entry name" value="HTH_LUXR_2"/>
    <property type="match status" value="1"/>
</dbReference>
<name>A0A4P7XM45_9ALTE</name>
<evidence type="ECO:0000313" key="6">
    <source>
        <dbReference type="Proteomes" id="UP000298049"/>
    </source>
</evidence>
<dbReference type="SUPFAM" id="SSF52540">
    <property type="entry name" value="P-loop containing nucleoside triphosphate hydrolases"/>
    <property type="match status" value="1"/>
</dbReference>